<dbReference type="Proteomes" id="UP001054837">
    <property type="component" value="Unassembled WGS sequence"/>
</dbReference>
<organism evidence="2 3">
    <name type="scientific">Caerostris darwini</name>
    <dbReference type="NCBI Taxonomy" id="1538125"/>
    <lineage>
        <taxon>Eukaryota</taxon>
        <taxon>Metazoa</taxon>
        <taxon>Ecdysozoa</taxon>
        <taxon>Arthropoda</taxon>
        <taxon>Chelicerata</taxon>
        <taxon>Arachnida</taxon>
        <taxon>Araneae</taxon>
        <taxon>Araneomorphae</taxon>
        <taxon>Entelegynae</taxon>
        <taxon>Araneoidea</taxon>
        <taxon>Araneidae</taxon>
        <taxon>Caerostris</taxon>
    </lineage>
</organism>
<protein>
    <submittedName>
        <fullName evidence="2">Uncharacterized protein</fullName>
    </submittedName>
</protein>
<accession>A0AAV4TYH6</accession>
<evidence type="ECO:0000256" key="1">
    <source>
        <dbReference type="SAM" id="MobiDB-lite"/>
    </source>
</evidence>
<proteinExistence type="predicted"/>
<sequence>MTCSRHHFPLFAEYHHVLCKISYTKFLPLLSKKKAKVEKKSPFLNLLLKLFLVHHGLKETHRKKPRNSVPKSTAKEFRKVEQFTFRTKLPANRRPDKEQGEIGVGGIDRQKKKKKSLL</sequence>
<feature type="region of interest" description="Disordered" evidence="1">
    <location>
        <begin position="88"/>
        <end position="118"/>
    </location>
</feature>
<reference evidence="2 3" key="1">
    <citation type="submission" date="2021-06" db="EMBL/GenBank/DDBJ databases">
        <title>Caerostris darwini draft genome.</title>
        <authorList>
            <person name="Kono N."/>
            <person name="Arakawa K."/>
        </authorList>
    </citation>
    <scope>NUCLEOTIDE SEQUENCE [LARGE SCALE GENOMIC DNA]</scope>
</reference>
<name>A0AAV4TYH6_9ARAC</name>
<evidence type="ECO:0000313" key="2">
    <source>
        <dbReference type="EMBL" id="GIY50850.1"/>
    </source>
</evidence>
<dbReference type="AlphaFoldDB" id="A0AAV4TYH6"/>
<comment type="caution">
    <text evidence="2">The sequence shown here is derived from an EMBL/GenBank/DDBJ whole genome shotgun (WGS) entry which is preliminary data.</text>
</comment>
<dbReference type="EMBL" id="BPLQ01010458">
    <property type="protein sequence ID" value="GIY50850.1"/>
    <property type="molecule type" value="Genomic_DNA"/>
</dbReference>
<keyword evidence="3" id="KW-1185">Reference proteome</keyword>
<gene>
    <name evidence="2" type="ORF">CDAR_177681</name>
</gene>
<evidence type="ECO:0000313" key="3">
    <source>
        <dbReference type="Proteomes" id="UP001054837"/>
    </source>
</evidence>